<organism evidence="2 3">
    <name type="scientific">Bacillus thermozeamaize</name>
    <dbReference type="NCBI Taxonomy" id="230954"/>
    <lineage>
        <taxon>Bacteria</taxon>
        <taxon>Bacillati</taxon>
        <taxon>Bacillota</taxon>
        <taxon>Bacilli</taxon>
        <taxon>Bacillales</taxon>
        <taxon>Bacillaceae</taxon>
        <taxon>Bacillus</taxon>
    </lineage>
</organism>
<dbReference type="SUPFAM" id="SSF56529">
    <property type="entry name" value="FAH"/>
    <property type="match status" value="1"/>
</dbReference>
<sequence>MKIVRFVLKSYPLNMPRLGAWQDGSVIDLAAAYRQLLLEKGQASEKGAVRLAETLLPEDLVSFLENGRPAMEAAREALQFAMTPPASRRQYPFIHAQEHIRLLPPIEKPSNLRDFISFETHIRNARKTRGQDVPPAWYEIPAYYKGNTSTIIGPDDEVIWPSYTEKMDYELEFACVIGKEGQDISAEEAEEFIVGYMIMNDFSARDIQAKEMSVGLGPAKGKDFATALGPYLVTKDEIPDPYQLNMRAYVNGELWTEGTTGDMYRKFPEIISYVSTGERIVPGDVFGSGTVGWGCGLELGKFLKEGDLVELEVEGLGVLRNRIGKKKSG</sequence>
<dbReference type="GO" id="GO:0003824">
    <property type="term" value="F:catalytic activity"/>
    <property type="evidence" value="ECO:0007669"/>
    <property type="project" value="InterPro"/>
</dbReference>
<dbReference type="PANTHER" id="PTHR43211:SF1">
    <property type="entry name" value="BLL6422 PROTEIN"/>
    <property type="match status" value="1"/>
</dbReference>
<evidence type="ECO:0000313" key="2">
    <source>
        <dbReference type="EMBL" id="OUM84146.1"/>
    </source>
</evidence>
<dbReference type="Gene3D" id="3.90.850.10">
    <property type="entry name" value="Fumarylacetoacetase-like, C-terminal domain"/>
    <property type="match status" value="1"/>
</dbReference>
<dbReference type="Proteomes" id="UP000196475">
    <property type="component" value="Unassembled WGS sequence"/>
</dbReference>
<dbReference type="Pfam" id="PF01557">
    <property type="entry name" value="FAA_hydrolase"/>
    <property type="match status" value="1"/>
</dbReference>
<dbReference type="PANTHER" id="PTHR43211">
    <property type="entry name" value="FUMARYLACETOACETATE HYDROLASE"/>
    <property type="match status" value="1"/>
</dbReference>
<feature type="domain" description="Fumarylacetoacetase-like C-terminal" evidence="1">
    <location>
        <begin position="115"/>
        <end position="323"/>
    </location>
</feature>
<evidence type="ECO:0000259" key="1">
    <source>
        <dbReference type="Pfam" id="PF01557"/>
    </source>
</evidence>
<evidence type="ECO:0000313" key="3">
    <source>
        <dbReference type="Proteomes" id="UP000196475"/>
    </source>
</evidence>
<comment type="caution">
    <text evidence="2">The sequence shown here is derived from an EMBL/GenBank/DDBJ whole genome shotgun (WGS) entry which is preliminary data.</text>
</comment>
<proteinExistence type="predicted"/>
<accession>A0A1Y3PDE0</accession>
<name>A0A1Y3PDE0_9BACI</name>
<gene>
    <name evidence="2" type="ORF">BAA01_04215</name>
</gene>
<dbReference type="InterPro" id="IPR011234">
    <property type="entry name" value="Fumarylacetoacetase-like_C"/>
</dbReference>
<dbReference type="AlphaFoldDB" id="A0A1Y3PDE0"/>
<dbReference type="EMBL" id="LZRT01000142">
    <property type="protein sequence ID" value="OUM84146.1"/>
    <property type="molecule type" value="Genomic_DNA"/>
</dbReference>
<protein>
    <recommendedName>
        <fullName evidence="1">Fumarylacetoacetase-like C-terminal domain-containing protein</fullName>
    </recommendedName>
</protein>
<reference evidence="3" key="1">
    <citation type="submission" date="2016-06" db="EMBL/GenBank/DDBJ databases">
        <authorList>
            <person name="Nascimento L."/>
            <person name="Pereira R.V."/>
            <person name="Martins L.F."/>
            <person name="Quaggio R.B."/>
            <person name="Silva A.M."/>
            <person name="Setubal J.C."/>
        </authorList>
    </citation>
    <scope>NUCLEOTIDE SEQUENCE [LARGE SCALE GENOMIC DNA]</scope>
</reference>
<dbReference type="InterPro" id="IPR036663">
    <property type="entry name" value="Fumarylacetoacetase_C_sf"/>
</dbReference>